<evidence type="ECO:0000256" key="5">
    <source>
        <dbReference type="ARBA" id="ARBA00022840"/>
    </source>
</evidence>
<keyword evidence="4 10" id="KW-0547">Nucleotide-binding</keyword>
<evidence type="ECO:0000313" key="14">
    <source>
        <dbReference type="Proteomes" id="UP000608024"/>
    </source>
</evidence>
<dbReference type="SUPFAM" id="SSF52402">
    <property type="entry name" value="Adenine nucleotide alpha hydrolases-like"/>
    <property type="match status" value="1"/>
</dbReference>
<dbReference type="GO" id="GO:0004066">
    <property type="term" value="F:asparagine synthase (glutamine-hydrolyzing) activity"/>
    <property type="evidence" value="ECO:0007669"/>
    <property type="project" value="UniProtKB-EC"/>
</dbReference>
<dbReference type="RefSeq" id="WP_190135418.1">
    <property type="nucleotide sequence ID" value="NZ_BNBT01000019.1"/>
</dbReference>
<dbReference type="InterPro" id="IPR017932">
    <property type="entry name" value="GATase_2_dom"/>
</dbReference>
<comment type="similarity">
    <text evidence="2">Belongs to the asparagine synthetase family.</text>
</comment>
<comment type="catalytic activity">
    <reaction evidence="8">
        <text>L-aspartate + L-glutamine + ATP + H2O = L-asparagine + L-glutamate + AMP + diphosphate + H(+)</text>
        <dbReference type="Rhea" id="RHEA:12228"/>
        <dbReference type="ChEBI" id="CHEBI:15377"/>
        <dbReference type="ChEBI" id="CHEBI:15378"/>
        <dbReference type="ChEBI" id="CHEBI:29985"/>
        <dbReference type="ChEBI" id="CHEBI:29991"/>
        <dbReference type="ChEBI" id="CHEBI:30616"/>
        <dbReference type="ChEBI" id="CHEBI:33019"/>
        <dbReference type="ChEBI" id="CHEBI:58048"/>
        <dbReference type="ChEBI" id="CHEBI:58359"/>
        <dbReference type="ChEBI" id="CHEBI:456215"/>
        <dbReference type="EC" id="6.3.5.4"/>
    </reaction>
</comment>
<evidence type="ECO:0000256" key="7">
    <source>
        <dbReference type="ARBA" id="ARBA00022962"/>
    </source>
</evidence>
<feature type="binding site" evidence="10">
    <location>
        <position position="297"/>
    </location>
    <ligand>
        <name>ATP</name>
        <dbReference type="ChEBI" id="CHEBI:30616"/>
    </ligand>
</feature>
<feature type="binding site" evidence="10">
    <location>
        <position position="102"/>
    </location>
    <ligand>
        <name>L-glutamine</name>
        <dbReference type="ChEBI" id="CHEBI:58359"/>
    </ligand>
</feature>
<feature type="domain" description="Glutamine amidotransferase type-2" evidence="12">
    <location>
        <begin position="2"/>
        <end position="214"/>
    </location>
</feature>
<feature type="binding site" evidence="10">
    <location>
        <begin position="383"/>
        <end position="384"/>
    </location>
    <ligand>
        <name>ATP</name>
        <dbReference type="ChEBI" id="CHEBI:30616"/>
    </ligand>
</feature>
<dbReference type="EMBL" id="BNBT01000019">
    <property type="protein sequence ID" value="GHE49726.1"/>
    <property type="molecule type" value="Genomic_DNA"/>
</dbReference>
<sequence>MCGLAGWLSYERDLTPHTSTAAAMNATLECRGPDSHGVWGSPRVLLTHRRLAVIDLDGGKQPMGAGPGPGEPVITYTGETYNYREVREKLRGLGHTFRTESDTEVVLRAYLEWGVAFAEQLTGIYAMAVWDPRTEELLLVRDRMGVKPLYYWATADGVIFGSEPKAILAHPGTKAVVDAEGLREVFGIVKTPGHAVFRGMKEVKPGTVLRFTRSRSEEFRYWRLTAREHTDDFGTTVARVRTLLEEIVSSQLVADVTVGTLLSGGLDSSAVTALAARVLARGGADKQRGGPVLAFSVDYRGLGERFKANGQWADPDTPFAVEVARHVGAEHVIVELDNADVLADEVRDQVLRAQDLPVSTGDMEYSLLLLCRALKEQMTVALSGEAADELFGGYTWFHDREAVEADTFPWHHPFEKAGGIGALRTIGLWGRLGLTEYVKQRYTEALEEVPRLAGEGGLQERMRELTYLNLTRWENFLLDRKDRISMAAALEVRVPFTDHRLVEYVYNVPWEMKSFDGREKSLLRAAMGGVLPDAVLNRKKSPYPSTQDADYEHALRQRLEAVVAVDDAPVLRLASRAEIHRLLDAPEGSYSMGGPWSARAVLERLVEFDRWVRAYGVHVAL</sequence>
<evidence type="ECO:0000256" key="9">
    <source>
        <dbReference type="PIRSR" id="PIRSR001589-1"/>
    </source>
</evidence>
<name>A0A918ZF13_9ACTN</name>
<dbReference type="Gene3D" id="3.60.20.10">
    <property type="entry name" value="Glutamine Phosphoribosylpyrophosphate, subunit 1, domain 1"/>
    <property type="match status" value="1"/>
</dbReference>
<dbReference type="PIRSF" id="PIRSF001589">
    <property type="entry name" value="Asn_synthetase_glu-h"/>
    <property type="match status" value="1"/>
</dbReference>
<evidence type="ECO:0000256" key="3">
    <source>
        <dbReference type="ARBA" id="ARBA00012737"/>
    </source>
</evidence>
<keyword evidence="6 9" id="KW-0061">Asparagine biosynthesis</keyword>
<evidence type="ECO:0000259" key="12">
    <source>
        <dbReference type="PROSITE" id="PS51278"/>
    </source>
</evidence>
<comment type="pathway">
    <text evidence="1">Amino-acid biosynthesis; L-asparagine biosynthesis; L-asparagine from L-aspartate (L-Gln route): step 1/1.</text>
</comment>
<evidence type="ECO:0000256" key="11">
    <source>
        <dbReference type="PIRSR" id="PIRSR001589-3"/>
    </source>
</evidence>
<dbReference type="InterPro" id="IPR014729">
    <property type="entry name" value="Rossmann-like_a/b/a_fold"/>
</dbReference>
<gene>
    <name evidence="13" type="primary">asnB</name>
    <name evidence="13" type="ORF">GCM10018785_19060</name>
</gene>
<dbReference type="PROSITE" id="PS51278">
    <property type="entry name" value="GATASE_TYPE_2"/>
    <property type="match status" value="1"/>
</dbReference>
<dbReference type="PANTHER" id="PTHR43284:SF1">
    <property type="entry name" value="ASPARAGINE SYNTHETASE"/>
    <property type="match status" value="1"/>
</dbReference>
<dbReference type="GO" id="GO:0006529">
    <property type="term" value="P:asparagine biosynthetic process"/>
    <property type="evidence" value="ECO:0007669"/>
    <property type="project" value="UniProtKB-KW"/>
</dbReference>
<protein>
    <recommendedName>
        <fullName evidence="3">asparagine synthase (glutamine-hydrolyzing)</fullName>
        <ecNumber evidence="3">6.3.5.4</ecNumber>
    </recommendedName>
</protein>
<reference evidence="13" key="1">
    <citation type="journal article" date="2014" name="Int. J. Syst. Evol. Microbiol.">
        <title>Complete genome sequence of Corynebacterium casei LMG S-19264T (=DSM 44701T), isolated from a smear-ripened cheese.</title>
        <authorList>
            <consortium name="US DOE Joint Genome Institute (JGI-PGF)"/>
            <person name="Walter F."/>
            <person name="Albersmeier A."/>
            <person name="Kalinowski J."/>
            <person name="Ruckert C."/>
        </authorList>
    </citation>
    <scope>NUCLEOTIDE SEQUENCE</scope>
    <source>
        <strain evidence="13">JCM 4784</strain>
    </source>
</reference>
<feature type="binding site" evidence="10">
    <location>
        <position position="261"/>
    </location>
    <ligand>
        <name>ATP</name>
        <dbReference type="ChEBI" id="CHEBI:30616"/>
    </ligand>
</feature>
<dbReference type="Gene3D" id="3.40.50.620">
    <property type="entry name" value="HUPs"/>
    <property type="match status" value="1"/>
</dbReference>
<dbReference type="InterPro" id="IPR006426">
    <property type="entry name" value="Asn_synth_AEB"/>
</dbReference>
<dbReference type="InterPro" id="IPR051786">
    <property type="entry name" value="ASN_synthetase/amidase"/>
</dbReference>
<evidence type="ECO:0000256" key="2">
    <source>
        <dbReference type="ARBA" id="ARBA00005752"/>
    </source>
</evidence>
<dbReference type="InterPro" id="IPR029055">
    <property type="entry name" value="Ntn_hydrolases_N"/>
</dbReference>
<dbReference type="AlphaFoldDB" id="A0A918ZF13"/>
<dbReference type="NCBIfam" id="TIGR01536">
    <property type="entry name" value="asn_synth_AEB"/>
    <property type="match status" value="1"/>
</dbReference>
<evidence type="ECO:0000256" key="1">
    <source>
        <dbReference type="ARBA" id="ARBA00005187"/>
    </source>
</evidence>
<dbReference type="CDD" id="cd01991">
    <property type="entry name" value="Asn_synthase_B_C"/>
    <property type="match status" value="1"/>
</dbReference>
<evidence type="ECO:0000256" key="10">
    <source>
        <dbReference type="PIRSR" id="PIRSR001589-2"/>
    </source>
</evidence>
<dbReference type="CDD" id="cd00712">
    <property type="entry name" value="AsnB"/>
    <property type="match status" value="1"/>
</dbReference>
<keyword evidence="5 10" id="KW-0067">ATP-binding</keyword>
<feature type="active site" description="For GATase activity" evidence="9">
    <location>
        <position position="2"/>
    </location>
</feature>
<feature type="site" description="Important for beta-aspartyl-AMP intermediate formation" evidence="11">
    <location>
        <position position="385"/>
    </location>
</feature>
<reference evidence="13" key="2">
    <citation type="submission" date="2020-09" db="EMBL/GenBank/DDBJ databases">
        <authorList>
            <person name="Sun Q."/>
            <person name="Ohkuma M."/>
        </authorList>
    </citation>
    <scope>NUCLEOTIDE SEQUENCE</scope>
    <source>
        <strain evidence="13">JCM 4784</strain>
    </source>
</reference>
<evidence type="ECO:0000256" key="6">
    <source>
        <dbReference type="ARBA" id="ARBA00022888"/>
    </source>
</evidence>
<dbReference type="GO" id="GO:0005524">
    <property type="term" value="F:ATP binding"/>
    <property type="evidence" value="ECO:0007669"/>
    <property type="project" value="UniProtKB-KW"/>
</dbReference>
<accession>A0A918ZF13</accession>
<organism evidence="13 14">
    <name type="scientific">Streptomyces longispororuber</name>
    <dbReference type="NCBI Taxonomy" id="68230"/>
    <lineage>
        <taxon>Bacteria</taxon>
        <taxon>Bacillati</taxon>
        <taxon>Actinomycetota</taxon>
        <taxon>Actinomycetes</taxon>
        <taxon>Kitasatosporales</taxon>
        <taxon>Streptomycetaceae</taxon>
        <taxon>Streptomyces</taxon>
    </lineage>
</organism>
<dbReference type="GO" id="GO:0005829">
    <property type="term" value="C:cytosol"/>
    <property type="evidence" value="ECO:0007669"/>
    <property type="project" value="TreeGrafter"/>
</dbReference>
<proteinExistence type="inferred from homology"/>
<dbReference type="PANTHER" id="PTHR43284">
    <property type="entry name" value="ASPARAGINE SYNTHETASE (GLUTAMINE-HYDROLYZING)"/>
    <property type="match status" value="1"/>
</dbReference>
<keyword evidence="14" id="KW-1185">Reference proteome</keyword>
<dbReference type="Pfam" id="PF00733">
    <property type="entry name" value="Asn_synthase"/>
    <property type="match status" value="1"/>
</dbReference>
<keyword evidence="9" id="KW-0028">Amino-acid biosynthesis</keyword>
<dbReference type="Pfam" id="PF13537">
    <property type="entry name" value="GATase_7"/>
    <property type="match status" value="1"/>
</dbReference>
<evidence type="ECO:0000256" key="4">
    <source>
        <dbReference type="ARBA" id="ARBA00022741"/>
    </source>
</evidence>
<dbReference type="InterPro" id="IPR033738">
    <property type="entry name" value="AsnB_N"/>
</dbReference>
<comment type="caution">
    <text evidence="13">The sequence shown here is derived from an EMBL/GenBank/DDBJ whole genome shotgun (WGS) entry which is preliminary data.</text>
</comment>
<dbReference type="SUPFAM" id="SSF56235">
    <property type="entry name" value="N-terminal nucleophile aminohydrolases (Ntn hydrolases)"/>
    <property type="match status" value="1"/>
</dbReference>
<keyword evidence="7 9" id="KW-0315">Glutamine amidotransferase</keyword>
<dbReference type="Proteomes" id="UP000608024">
    <property type="component" value="Unassembled WGS sequence"/>
</dbReference>
<evidence type="ECO:0000256" key="8">
    <source>
        <dbReference type="ARBA" id="ARBA00048741"/>
    </source>
</evidence>
<dbReference type="EC" id="6.3.5.4" evidence="3"/>
<evidence type="ECO:0000313" key="13">
    <source>
        <dbReference type="EMBL" id="GHE49726.1"/>
    </source>
</evidence>
<dbReference type="InterPro" id="IPR001962">
    <property type="entry name" value="Asn_synthase"/>
</dbReference>